<feature type="transmembrane region" description="Helical" evidence="2">
    <location>
        <begin position="264"/>
        <end position="284"/>
    </location>
</feature>
<keyword evidence="2" id="KW-0472">Membrane</keyword>
<feature type="transmembrane region" description="Helical" evidence="2">
    <location>
        <begin position="64"/>
        <end position="86"/>
    </location>
</feature>
<evidence type="ECO:0000313" key="4">
    <source>
        <dbReference type="Proteomes" id="UP000225766"/>
    </source>
</evidence>
<dbReference type="EMBL" id="NUMG01000027">
    <property type="protein sequence ID" value="PGT99486.1"/>
    <property type="molecule type" value="Genomic_DNA"/>
</dbReference>
<keyword evidence="2" id="KW-0812">Transmembrane</keyword>
<evidence type="ECO:0008006" key="5">
    <source>
        <dbReference type="Google" id="ProtNLM"/>
    </source>
</evidence>
<feature type="transmembrane region" description="Helical" evidence="2">
    <location>
        <begin position="290"/>
        <end position="310"/>
    </location>
</feature>
<keyword evidence="2" id="KW-1133">Transmembrane helix</keyword>
<name>A0A2C1LLY4_BACCE</name>
<proteinExistence type="predicted"/>
<feature type="transmembrane region" description="Helical" evidence="2">
    <location>
        <begin position="107"/>
        <end position="128"/>
    </location>
</feature>
<accession>A0A2C1LLY4</accession>
<feature type="transmembrane region" description="Helical" evidence="2">
    <location>
        <begin position="177"/>
        <end position="194"/>
    </location>
</feature>
<dbReference type="RefSeq" id="WP_098859061.1">
    <property type="nucleotide sequence ID" value="NZ_NUMG01000027.1"/>
</dbReference>
<protein>
    <recommendedName>
        <fullName evidence="5">Type IV secretion system protein</fullName>
    </recommendedName>
</protein>
<sequence>MDSLISKLMGFFAEVLIMILNAIMKPIVGELDSVTALIFGVQKDGDKYVPYEFYKTFTSNQIDALTSVLNSSMLIAGLTTVVLIILQGTKMASASINPANRTAAIELMKDLLIVGFLLISLGKVYSIIFEANSMLVDIFQNSILNKFPQLAEGDKLYGWNALQEAGDGKDFEAFSKLFYLFVQFILSIWANLYYFMRKVSLFILLGLGPVMISFWLRPQFKPILMGYFKELIGLTLIPAVHAFTYFIILILAGDFAEDKVLQKLFFLIIFIPMGEFVRKLLGLGGDLSGGFMKAGTMLGFSTMAGMYGAFQGVRNRNSKGSSSKGSKDNKNGTSTNGEDVDNPKTGSILANEGTDMGSSLAAARMMKAGEIGSKMGRAYFGMAGALGGAAVGPQGAFVGGAIAGEMGDKIGGLAGRGVYAGVAPVAGHLKDSFKSGLDRYNDLKGQNQLNEEEMVEDIATRDYSAWKNAVDEHGNETNSDASLKNSFREQFPNATEEQIDKMVQSANSTKMDESRGSALRQLSTWQKDGGKYSSANDLVSNARDSFVNSYATEENKEAYMNGLDSNMTEAEKIASWNEHVEGKANEFESVAKQAAVDSGAVNLNSKSKGGTSLFEKSMVDKNEFANNLGQGLSESNGFSTLSDNVKQSISNDVQQTAGESLVSDNGMLNRNALAALTTQKYMSGISEQAEQPTEQSIQTIYDSAANSVPTPQNVFDASTMKAIGGGVATGVATAVGVKSLNNLTDVARSAKATQDSIRIQGGTVLEQVQGVANDVRENTLGSNTEAHHAWTKGVAYAGGVLTGGAGYRAMSKVANRVSPFKGKMENEIKEINEIHQMVPTITNEKGQTNVKQGNVRMVTTQDRSWIEATDSAGVSHVVSRHGSGDSNMRKGTVVYQDLDIQNGSFVPFRMDGKKSAAYMEDTSGGKVMLDRNINVNPNMLVSAGRNVQAGQVTKLPTTLNSKVEQGKYYINDAESQGIQDIKMIVERGRSYMVGKTANGLTQRISGIVQGDTRLGVGERVERSCDIVNGRLKVMNDNLVTQENSMKVDSQKYNLSDFNPNDLLKQTPNPRMSYRKRIEDMRQDHEENGMGLSS</sequence>
<comment type="caution">
    <text evidence="3">The sequence shown here is derived from an EMBL/GenBank/DDBJ whole genome shotgun (WGS) entry which is preliminary data.</text>
</comment>
<feature type="transmembrane region" description="Helical" evidence="2">
    <location>
        <begin position="231"/>
        <end position="252"/>
    </location>
</feature>
<dbReference type="Pfam" id="PF19590">
    <property type="entry name" value="TrbL_3"/>
    <property type="match status" value="1"/>
</dbReference>
<evidence type="ECO:0000256" key="2">
    <source>
        <dbReference type="SAM" id="Phobius"/>
    </source>
</evidence>
<gene>
    <name evidence="3" type="ORF">COD19_19405</name>
</gene>
<evidence type="ECO:0000313" key="3">
    <source>
        <dbReference type="EMBL" id="PGT99486.1"/>
    </source>
</evidence>
<feature type="compositionally biased region" description="Low complexity" evidence="1">
    <location>
        <begin position="315"/>
        <end position="324"/>
    </location>
</feature>
<feature type="transmembrane region" description="Helical" evidence="2">
    <location>
        <begin position="199"/>
        <end position="216"/>
    </location>
</feature>
<evidence type="ECO:0000256" key="1">
    <source>
        <dbReference type="SAM" id="MobiDB-lite"/>
    </source>
</evidence>
<dbReference type="Proteomes" id="UP000225766">
    <property type="component" value="Unassembled WGS sequence"/>
</dbReference>
<feature type="transmembrane region" description="Helical" evidence="2">
    <location>
        <begin position="7"/>
        <end position="24"/>
    </location>
</feature>
<organism evidence="3 4">
    <name type="scientific">Bacillus cereus</name>
    <dbReference type="NCBI Taxonomy" id="1396"/>
    <lineage>
        <taxon>Bacteria</taxon>
        <taxon>Bacillati</taxon>
        <taxon>Bacillota</taxon>
        <taxon>Bacilli</taxon>
        <taxon>Bacillales</taxon>
        <taxon>Bacillaceae</taxon>
        <taxon>Bacillus</taxon>
        <taxon>Bacillus cereus group</taxon>
    </lineage>
</organism>
<feature type="region of interest" description="Disordered" evidence="1">
    <location>
        <begin position="315"/>
        <end position="348"/>
    </location>
</feature>
<dbReference type="InterPro" id="IPR045782">
    <property type="entry name" value="TrbL_3"/>
</dbReference>
<dbReference type="AlphaFoldDB" id="A0A2C1LLY4"/>
<reference evidence="3 4" key="1">
    <citation type="submission" date="2017-09" db="EMBL/GenBank/DDBJ databases">
        <title>Large-scale bioinformatics analysis of Bacillus genomes uncovers conserved roles of natural products in bacterial physiology.</title>
        <authorList>
            <consortium name="Agbiome Team Llc"/>
            <person name="Bleich R.M."/>
            <person name="Grubbs K.J."/>
            <person name="Santa Maria K.C."/>
            <person name="Allen S.E."/>
            <person name="Farag S."/>
            <person name="Shank E.A."/>
            <person name="Bowers A."/>
        </authorList>
    </citation>
    <scope>NUCLEOTIDE SEQUENCE [LARGE SCALE GENOMIC DNA]</scope>
    <source>
        <strain evidence="3 4">AFS040105</strain>
    </source>
</reference>